<name>A0ABW2BKM6_9HYPH</name>
<feature type="domain" description="DUF6894" evidence="1">
    <location>
        <begin position="4"/>
        <end position="69"/>
    </location>
</feature>
<organism evidence="2 3">
    <name type="scientific">Methylobacterium komagatae</name>
    <dbReference type="NCBI Taxonomy" id="374425"/>
    <lineage>
        <taxon>Bacteria</taxon>
        <taxon>Pseudomonadati</taxon>
        <taxon>Pseudomonadota</taxon>
        <taxon>Alphaproteobacteria</taxon>
        <taxon>Hyphomicrobiales</taxon>
        <taxon>Methylobacteriaceae</taxon>
        <taxon>Methylobacterium</taxon>
    </lineage>
</organism>
<gene>
    <name evidence="2" type="ORF">ACFQE0_12835</name>
</gene>
<evidence type="ECO:0000313" key="3">
    <source>
        <dbReference type="Proteomes" id="UP001596292"/>
    </source>
</evidence>
<comment type="caution">
    <text evidence="2">The sequence shown here is derived from an EMBL/GenBank/DDBJ whole genome shotgun (WGS) entry which is preliminary data.</text>
</comment>
<proteinExistence type="predicted"/>
<reference evidence="3" key="1">
    <citation type="journal article" date="2019" name="Int. J. Syst. Evol. Microbiol.">
        <title>The Global Catalogue of Microorganisms (GCM) 10K type strain sequencing project: providing services to taxonomists for standard genome sequencing and annotation.</title>
        <authorList>
            <consortium name="The Broad Institute Genomics Platform"/>
            <consortium name="The Broad Institute Genome Sequencing Center for Infectious Disease"/>
            <person name="Wu L."/>
            <person name="Ma J."/>
        </authorList>
    </citation>
    <scope>NUCLEOTIDE SEQUENCE [LARGE SCALE GENOMIC DNA]</scope>
    <source>
        <strain evidence="3">CCUG 48316</strain>
    </source>
</reference>
<accession>A0ABW2BKM6</accession>
<dbReference type="Pfam" id="PF21834">
    <property type="entry name" value="DUF6894"/>
    <property type="match status" value="1"/>
</dbReference>
<dbReference type="Proteomes" id="UP001596292">
    <property type="component" value="Unassembled WGS sequence"/>
</dbReference>
<evidence type="ECO:0000313" key="2">
    <source>
        <dbReference type="EMBL" id="MFC6790414.1"/>
    </source>
</evidence>
<dbReference type="RefSeq" id="WP_378970152.1">
    <property type="nucleotide sequence ID" value="NZ_JBHSWN010000001.1"/>
</dbReference>
<dbReference type="EMBL" id="JBHSWN010000001">
    <property type="protein sequence ID" value="MFC6790414.1"/>
    <property type="molecule type" value="Genomic_DNA"/>
</dbReference>
<sequence length="123" mass="13202">MRAFFNIIVNGQVVPDRVGQEVGDAAALRLVASTVVRGIVQRHGGEAKLLDASLVVTNEAGENLMEISFFEALYLPVAPVADPARRRPEERTERPSAFLGAALKPMRRIAGAVSARVQAIAQP</sequence>
<keyword evidence="3" id="KW-1185">Reference proteome</keyword>
<protein>
    <submittedName>
        <fullName evidence="2">DUF6894 family protein</fullName>
    </submittedName>
</protein>
<evidence type="ECO:0000259" key="1">
    <source>
        <dbReference type="Pfam" id="PF21834"/>
    </source>
</evidence>
<dbReference type="InterPro" id="IPR054189">
    <property type="entry name" value="DUF6894"/>
</dbReference>